<proteinExistence type="predicted"/>
<name>A0AAD6KR18_9ROSI</name>
<sequence>MFISHQLIRFTQSSLSIDLYPMFLLASAVQSGTSTALMPIPIQQESRERESLERERGTGAGKGVFFLVNFPSRSRFLQGTSCFL</sequence>
<protein>
    <submittedName>
        <fullName evidence="1">Uncharacterized protein</fullName>
    </submittedName>
</protein>
<dbReference type="AlphaFoldDB" id="A0AAD6KR18"/>
<keyword evidence="2" id="KW-1185">Reference proteome</keyword>
<reference evidence="1 2" key="1">
    <citation type="journal article" date="2023" name="Int. J. Mol. Sci.">
        <title>De Novo Assembly and Annotation of 11 Diverse Shrub Willow (Salix) Genomes Reveals Novel Gene Organization in Sex-Linked Regions.</title>
        <authorList>
            <person name="Hyden B."/>
            <person name="Feng K."/>
            <person name="Yates T.B."/>
            <person name="Jawdy S."/>
            <person name="Cereghino C."/>
            <person name="Smart L.B."/>
            <person name="Muchero W."/>
        </authorList>
    </citation>
    <scope>NUCLEOTIDE SEQUENCE [LARGE SCALE GENOMIC DNA]</scope>
    <source>
        <tissue evidence="1">Shoot tip</tissue>
    </source>
</reference>
<organism evidence="1 2">
    <name type="scientific">Salix udensis</name>
    <dbReference type="NCBI Taxonomy" id="889485"/>
    <lineage>
        <taxon>Eukaryota</taxon>
        <taxon>Viridiplantae</taxon>
        <taxon>Streptophyta</taxon>
        <taxon>Embryophyta</taxon>
        <taxon>Tracheophyta</taxon>
        <taxon>Spermatophyta</taxon>
        <taxon>Magnoliopsida</taxon>
        <taxon>eudicotyledons</taxon>
        <taxon>Gunneridae</taxon>
        <taxon>Pentapetalae</taxon>
        <taxon>rosids</taxon>
        <taxon>fabids</taxon>
        <taxon>Malpighiales</taxon>
        <taxon>Salicaceae</taxon>
        <taxon>Saliceae</taxon>
        <taxon>Salix</taxon>
    </lineage>
</organism>
<comment type="caution">
    <text evidence="1">The sequence shown here is derived from an EMBL/GenBank/DDBJ whole genome shotgun (WGS) entry which is preliminary data.</text>
</comment>
<evidence type="ECO:0000313" key="2">
    <source>
        <dbReference type="Proteomes" id="UP001162972"/>
    </source>
</evidence>
<gene>
    <name evidence="1" type="ORF">OIU84_023470</name>
</gene>
<evidence type="ECO:0000313" key="1">
    <source>
        <dbReference type="EMBL" id="KAJ6428060.1"/>
    </source>
</evidence>
<dbReference type="EMBL" id="JAPFFJ010000005">
    <property type="protein sequence ID" value="KAJ6428060.1"/>
    <property type="molecule type" value="Genomic_DNA"/>
</dbReference>
<dbReference type="Proteomes" id="UP001162972">
    <property type="component" value="Chromosome 1"/>
</dbReference>
<accession>A0AAD6KR18</accession>